<dbReference type="Pfam" id="PF13519">
    <property type="entry name" value="VWA_2"/>
    <property type="match status" value="1"/>
</dbReference>
<proteinExistence type="predicted"/>
<dbReference type="InterPro" id="IPR002035">
    <property type="entry name" value="VWF_A"/>
</dbReference>
<dbReference type="OrthoDB" id="6206554at2"/>
<feature type="domain" description="VWFA" evidence="2">
    <location>
        <begin position="113"/>
        <end position="286"/>
    </location>
</feature>
<dbReference type="Proteomes" id="UP000474159">
    <property type="component" value="Unassembled WGS sequence"/>
</dbReference>
<reference evidence="3 4" key="1">
    <citation type="submission" date="2019-09" db="EMBL/GenBank/DDBJ databases">
        <title>YIM 48816 draft genome.</title>
        <authorList>
            <person name="Jiang L."/>
        </authorList>
    </citation>
    <scope>NUCLEOTIDE SEQUENCE [LARGE SCALE GENOMIC DNA]</scope>
    <source>
        <strain evidence="3 4">YIM 48816</strain>
    </source>
</reference>
<organism evidence="3 4">
    <name type="scientific">Methylobacterium soli</name>
    <dbReference type="NCBI Taxonomy" id="553447"/>
    <lineage>
        <taxon>Bacteria</taxon>
        <taxon>Pseudomonadati</taxon>
        <taxon>Pseudomonadota</taxon>
        <taxon>Alphaproteobacteria</taxon>
        <taxon>Hyphomicrobiales</taxon>
        <taxon>Methylobacteriaceae</taxon>
        <taxon>Methylobacterium</taxon>
    </lineage>
</organism>
<keyword evidence="1" id="KW-0472">Membrane</keyword>
<evidence type="ECO:0000259" key="2">
    <source>
        <dbReference type="SMART" id="SM00327"/>
    </source>
</evidence>
<comment type="caution">
    <text evidence="3">The sequence shown here is derived from an EMBL/GenBank/DDBJ whole genome shotgun (WGS) entry which is preliminary data.</text>
</comment>
<dbReference type="CDD" id="cd00198">
    <property type="entry name" value="vWFA"/>
    <property type="match status" value="1"/>
</dbReference>
<keyword evidence="1" id="KW-0812">Transmembrane</keyword>
<dbReference type="Gene3D" id="3.40.50.410">
    <property type="entry name" value="von Willebrand factor, type A domain"/>
    <property type="match status" value="1"/>
</dbReference>
<dbReference type="AlphaFoldDB" id="A0A6L3T5H1"/>
<evidence type="ECO:0000256" key="1">
    <source>
        <dbReference type="SAM" id="Phobius"/>
    </source>
</evidence>
<evidence type="ECO:0000313" key="3">
    <source>
        <dbReference type="EMBL" id="KAB1078603.1"/>
    </source>
</evidence>
<gene>
    <name evidence="3" type="ORF">F6X53_14515</name>
</gene>
<sequence length="377" mass="39807">MAPGTGGRDRARPRGGRARGRIVTRLSVLSEASRLGAEQPLLLWLLPLALLPLWLSPRRATPLPSLGAVPSDTLSRGIGLVLRGAGCLAVGALVLALAGPYRSGARVTRTGIGAEVSMLIDRSGSMNETFAGRQPSGAEESKAAASRRILGDFVGSRAHDLFAVTAFSTAPMLVLPMTDRHAAVRAAIQAIDRPGLDYTNVARGLGMALAQFGSGRPDASRVLLLVSDGAAVIDPRVQDGLRAAFARIRPNLYWLFLRTKGSPGIADKPTGEDTPQAAPERHLDLFFRSLAVPYRAFEAEGPEAVAAAIRQIEGLERDPIPYVETRPRRDLAGFAYALAALGLAILVAAKLIAVDLRRSGAPRIRAAAPVPPRTIAA</sequence>
<evidence type="ECO:0000313" key="4">
    <source>
        <dbReference type="Proteomes" id="UP000474159"/>
    </source>
</evidence>
<protein>
    <submittedName>
        <fullName evidence="3">VWA domain-containing protein</fullName>
    </submittedName>
</protein>
<dbReference type="SUPFAM" id="SSF53300">
    <property type="entry name" value="vWA-like"/>
    <property type="match status" value="1"/>
</dbReference>
<dbReference type="InterPro" id="IPR036465">
    <property type="entry name" value="vWFA_dom_sf"/>
</dbReference>
<accession>A0A6L3T5H1</accession>
<keyword evidence="1" id="KW-1133">Transmembrane helix</keyword>
<dbReference type="EMBL" id="VZZK01000013">
    <property type="protein sequence ID" value="KAB1078603.1"/>
    <property type="molecule type" value="Genomic_DNA"/>
</dbReference>
<name>A0A6L3T5H1_9HYPH</name>
<dbReference type="SMART" id="SM00327">
    <property type="entry name" value="VWA"/>
    <property type="match status" value="1"/>
</dbReference>
<keyword evidence="4" id="KW-1185">Reference proteome</keyword>
<feature type="transmembrane region" description="Helical" evidence="1">
    <location>
        <begin position="334"/>
        <end position="353"/>
    </location>
</feature>